<reference evidence="2" key="3">
    <citation type="submission" date="2025-09" db="UniProtKB">
        <authorList>
            <consortium name="Ensembl"/>
        </authorList>
    </citation>
    <scope>IDENTIFICATION</scope>
</reference>
<evidence type="ECO:0000256" key="1">
    <source>
        <dbReference type="SAM" id="MobiDB-lite"/>
    </source>
</evidence>
<proteinExistence type="predicted"/>
<dbReference type="GeneTree" id="ENSGT00910000146829"/>
<evidence type="ECO:0000313" key="3">
    <source>
        <dbReference type="Proteomes" id="UP000008225"/>
    </source>
</evidence>
<evidence type="ECO:0000313" key="2">
    <source>
        <dbReference type="Ensembl" id="ENSCJAP00000070611.2"/>
    </source>
</evidence>
<protein>
    <submittedName>
        <fullName evidence="2">Uncharacterized protein</fullName>
    </submittedName>
</protein>
<accession>A0A5F4W095</accession>
<reference evidence="2" key="1">
    <citation type="submission" date="2009-03" db="EMBL/GenBank/DDBJ databases">
        <authorList>
            <person name="Warren W."/>
            <person name="Ye L."/>
            <person name="Minx P."/>
            <person name="Worley K."/>
            <person name="Gibbs R."/>
            <person name="Wilson R.K."/>
        </authorList>
    </citation>
    <scope>NUCLEOTIDE SEQUENCE [LARGE SCALE GENOMIC DNA]</scope>
</reference>
<dbReference type="Ensembl" id="ENSCJAT00000100836.2">
    <property type="protein sequence ID" value="ENSCJAP00000070611.2"/>
    <property type="gene ID" value="ENSCJAG00000061618.2"/>
</dbReference>
<dbReference type="InParanoid" id="A0A5F4W095"/>
<dbReference type="Proteomes" id="UP000008225">
    <property type="component" value="Chromosome 15"/>
</dbReference>
<feature type="region of interest" description="Disordered" evidence="1">
    <location>
        <begin position="1"/>
        <end position="73"/>
    </location>
</feature>
<reference evidence="2" key="2">
    <citation type="submission" date="2025-08" db="UniProtKB">
        <authorList>
            <consortium name="Ensembl"/>
        </authorList>
    </citation>
    <scope>IDENTIFICATION</scope>
</reference>
<keyword evidence="3" id="KW-1185">Reference proteome</keyword>
<dbReference type="Bgee" id="ENSCJAG00000061618">
    <property type="expression patterns" value="Expressed in ovary and 4 other cell types or tissues"/>
</dbReference>
<feature type="compositionally biased region" description="Basic and acidic residues" evidence="1">
    <location>
        <begin position="37"/>
        <end position="52"/>
    </location>
</feature>
<sequence>MPLARQRPQNASCGRRVSETQRRQGPCDQVAAARPEASGRRSDFRSLARRPEGAGPPFSARAPGPCRPGFASWSEKEAVPRPPILFGEKQASLTLWSRKFRLGKGRIFFPFL</sequence>
<dbReference type="AlphaFoldDB" id="A0A5F4W095"/>
<name>A0A5F4W095_CALJA</name>
<organism evidence="2 3">
    <name type="scientific">Callithrix jacchus</name>
    <name type="common">White-tufted-ear marmoset</name>
    <name type="synonym">Simia Jacchus</name>
    <dbReference type="NCBI Taxonomy" id="9483"/>
    <lineage>
        <taxon>Eukaryota</taxon>
        <taxon>Metazoa</taxon>
        <taxon>Chordata</taxon>
        <taxon>Craniata</taxon>
        <taxon>Vertebrata</taxon>
        <taxon>Euteleostomi</taxon>
        <taxon>Mammalia</taxon>
        <taxon>Eutheria</taxon>
        <taxon>Euarchontoglires</taxon>
        <taxon>Primates</taxon>
        <taxon>Haplorrhini</taxon>
        <taxon>Platyrrhini</taxon>
        <taxon>Cebidae</taxon>
        <taxon>Callitrichinae</taxon>
        <taxon>Callithrix</taxon>
        <taxon>Callithrix</taxon>
    </lineage>
</organism>